<evidence type="ECO:0000313" key="2">
    <source>
        <dbReference type="Proteomes" id="UP000189627"/>
    </source>
</evidence>
<reference evidence="2" key="1">
    <citation type="submission" date="2017-02" db="EMBL/GenBank/DDBJ databases">
        <title>Complete genome sequence of Cupriavidus necator strain NH9, a 3-chlorobenzoate degrader.</title>
        <authorList>
            <person name="Moriuchi R."/>
            <person name="Dohra H."/>
            <person name="Ogawa N."/>
        </authorList>
    </citation>
    <scope>NUCLEOTIDE SEQUENCE [LARGE SCALE GENOMIC DNA]</scope>
    <source>
        <strain evidence="2">NH9</strain>
    </source>
</reference>
<proteinExistence type="predicted"/>
<name>A0A1U9UPQ4_CUPNE</name>
<organism evidence="1 2">
    <name type="scientific">Cupriavidus necator</name>
    <name type="common">Alcaligenes eutrophus</name>
    <name type="synonym">Ralstonia eutropha</name>
    <dbReference type="NCBI Taxonomy" id="106590"/>
    <lineage>
        <taxon>Bacteria</taxon>
        <taxon>Pseudomonadati</taxon>
        <taxon>Pseudomonadota</taxon>
        <taxon>Betaproteobacteria</taxon>
        <taxon>Burkholderiales</taxon>
        <taxon>Burkholderiaceae</taxon>
        <taxon>Cupriavidus</taxon>
    </lineage>
</organism>
<accession>A0A1U9UPQ4</accession>
<dbReference type="AlphaFoldDB" id="A0A1U9UPQ4"/>
<dbReference type="EMBL" id="CP017757">
    <property type="protein sequence ID" value="AQV94786.1"/>
    <property type="molecule type" value="Genomic_DNA"/>
</dbReference>
<dbReference type="Proteomes" id="UP000189627">
    <property type="component" value="Chromosome 1"/>
</dbReference>
<evidence type="ECO:0000313" key="1">
    <source>
        <dbReference type="EMBL" id="AQV94786.1"/>
    </source>
</evidence>
<sequence length="83" mass="9209">MTSPRNWASVTTPTCVFVGIADRAEFDRLALPAKDHRQQVSEMVPPRNVLTKALDADGVMVVFQHWIPKDSPDYVAEIEGSQA</sequence>
<dbReference type="RefSeq" id="WP_078196970.1">
    <property type="nucleotide sequence ID" value="NZ_CP017757.2"/>
</dbReference>
<protein>
    <submittedName>
        <fullName evidence="1">Uncharacterized protein</fullName>
    </submittedName>
</protein>
<gene>
    <name evidence="1" type="ORF">BJN34_12935</name>
</gene>
<dbReference type="OrthoDB" id="9204575at2"/>
<dbReference type="KEGG" id="cuh:BJN34_12935"/>